<reference evidence="1" key="1">
    <citation type="submission" date="2022-09" db="EMBL/GenBank/DDBJ databases">
        <title>Intensive care unit water sources are persistently colonized with multi-drug resistant bacteria and are the site of extensive horizontal gene transfer of antibiotic resistance genes.</title>
        <authorList>
            <person name="Diorio-Toth L."/>
        </authorList>
    </citation>
    <scope>NUCLEOTIDE SEQUENCE</scope>
    <source>
        <strain evidence="1">GD03832</strain>
    </source>
</reference>
<accession>A0AA42TP52</accession>
<evidence type="ECO:0000313" key="2">
    <source>
        <dbReference type="Proteomes" id="UP001161065"/>
    </source>
</evidence>
<dbReference type="Pfam" id="PF10053">
    <property type="entry name" value="DUF2290"/>
    <property type="match status" value="1"/>
</dbReference>
<organism evidence="1 2">
    <name type="scientific">Comamonas thiooxydans</name>
    <dbReference type="NCBI Taxonomy" id="363952"/>
    <lineage>
        <taxon>Bacteria</taxon>
        <taxon>Pseudomonadati</taxon>
        <taxon>Pseudomonadota</taxon>
        <taxon>Betaproteobacteria</taxon>
        <taxon>Burkholderiales</taxon>
        <taxon>Comamonadaceae</taxon>
        <taxon>Comamonas</taxon>
    </lineage>
</organism>
<dbReference type="AlphaFoldDB" id="A0AA42TP52"/>
<sequence length="230" mass="26557">MTDAEFARSIGKAYELFASLGIERSFRQPGSLPVNQEFNTLALDTTVLYEDVYVCALRLGHFNLQLRDFSFFQFSKNGDDLRLCFYPSPFGMQEFLKIKRVTEQLDLGAIDFETYCFFLEGVSFNAQRPLIRYEYSTSQYQCGVHPASHFHIGTYGDDRWVCERILTPLAFSHLVGKLYFAADWEAVTEELETGDRMNEFDAAYFRERTNCALSAAAHFGMHERGQFYFA</sequence>
<dbReference type="InterPro" id="IPR018742">
    <property type="entry name" value="DUF2290"/>
</dbReference>
<gene>
    <name evidence="1" type="ORF">N5D63_10450</name>
</gene>
<comment type="caution">
    <text evidence="1">The sequence shown here is derived from an EMBL/GenBank/DDBJ whole genome shotgun (WGS) entry which is preliminary data.</text>
</comment>
<name>A0AA42TP52_9BURK</name>
<protein>
    <submittedName>
        <fullName evidence="1">DUF2290 domain-containing protein</fullName>
    </submittedName>
</protein>
<dbReference type="RefSeq" id="WP_280008141.1">
    <property type="nucleotide sequence ID" value="NZ_JAOCEK010000006.1"/>
</dbReference>
<evidence type="ECO:0000313" key="1">
    <source>
        <dbReference type="EMBL" id="MDH1334562.1"/>
    </source>
</evidence>
<dbReference type="EMBL" id="JAOCEK010000006">
    <property type="protein sequence ID" value="MDH1334562.1"/>
    <property type="molecule type" value="Genomic_DNA"/>
</dbReference>
<dbReference type="Proteomes" id="UP001161065">
    <property type="component" value="Unassembled WGS sequence"/>
</dbReference>
<proteinExistence type="predicted"/>